<dbReference type="PROSITE" id="PS51085">
    <property type="entry name" value="2FE2S_FER_2"/>
    <property type="match status" value="1"/>
</dbReference>
<dbReference type="GeneID" id="93374322"/>
<dbReference type="InterPro" id="IPR001041">
    <property type="entry name" value="2Fe-2S_ferredoxin-type"/>
</dbReference>
<dbReference type="InterPro" id="IPR036010">
    <property type="entry name" value="2Fe-2S_ferredoxin-like_sf"/>
</dbReference>
<dbReference type="SUPFAM" id="SSF54292">
    <property type="entry name" value="2Fe-2S ferredoxin-like"/>
    <property type="match status" value="1"/>
</dbReference>
<dbReference type="Gene3D" id="3.40.50.80">
    <property type="entry name" value="Nucleotide-binding domain of ferredoxin-NADP reductase (FNR) module"/>
    <property type="match status" value="1"/>
</dbReference>
<keyword evidence="6" id="KW-0408">Iron</keyword>
<dbReference type="InterPro" id="IPR039261">
    <property type="entry name" value="FNR_nucleotide-bd"/>
</dbReference>
<dbReference type="PANTHER" id="PTHR47354">
    <property type="entry name" value="NADH OXIDOREDUCTASE HCR"/>
    <property type="match status" value="1"/>
</dbReference>
<dbReference type="Pfam" id="PF00111">
    <property type="entry name" value="Fer2"/>
    <property type="match status" value="1"/>
</dbReference>
<dbReference type="InterPro" id="IPR017938">
    <property type="entry name" value="Riboflavin_synthase-like_b-brl"/>
</dbReference>
<keyword evidence="4" id="KW-0479">Metal-binding</keyword>
<evidence type="ECO:0000256" key="6">
    <source>
        <dbReference type="ARBA" id="ARBA00023004"/>
    </source>
</evidence>
<dbReference type="CDD" id="cd06185">
    <property type="entry name" value="PDR_like"/>
    <property type="match status" value="1"/>
</dbReference>
<feature type="domain" description="2Fe-2S ferredoxin-type" evidence="8">
    <location>
        <begin position="222"/>
        <end position="307"/>
    </location>
</feature>
<sequence>MSELTVLVADRRDVAEGVFALELTAPGGALPRWTPGAHIDVHAGTVGVRQYSLCGDPADERRWRVAILREPAGRGGSEHLHRTAHPGTELRVSLPRNNFELVPNDEYLFVAGGIGITPILPMLAAAERTGARWSLHYGARTRGHLAFTGELARYERVNLLAQNESGLLPIATLLADTTATVYCCGPAPLLDAVESEGARRGLAVHTERFTPRRVDTVVDRAFLVRLAHSGQVLSVAADRSIVDALEGAGVAIVTSCRAGTCGSCETTFLEGEVQHRDSVLTADERAHGRTLMPCVSRALSDVLVLDL</sequence>
<evidence type="ECO:0000313" key="10">
    <source>
        <dbReference type="EMBL" id="APA99357.1"/>
    </source>
</evidence>
<dbReference type="Gene3D" id="3.10.20.30">
    <property type="match status" value="1"/>
</dbReference>
<keyword evidence="5 10" id="KW-0560">Oxidoreductase</keyword>
<dbReference type="InterPro" id="IPR050415">
    <property type="entry name" value="MRET"/>
</dbReference>
<dbReference type="PRINTS" id="PR00409">
    <property type="entry name" value="PHDIOXRDTASE"/>
</dbReference>
<feature type="domain" description="FAD-binding FR-type" evidence="9">
    <location>
        <begin position="1"/>
        <end position="102"/>
    </location>
</feature>
<dbReference type="EMBL" id="CP017839">
    <property type="protein sequence ID" value="APA99357.1"/>
    <property type="molecule type" value="Genomic_DNA"/>
</dbReference>
<dbReference type="GO" id="GO:0018489">
    <property type="term" value="F:vanillate monooxygenase activity"/>
    <property type="evidence" value="ECO:0007669"/>
    <property type="project" value="UniProtKB-EC"/>
</dbReference>
<keyword evidence="2" id="KW-0285">Flavoprotein</keyword>
<evidence type="ECO:0000256" key="2">
    <source>
        <dbReference type="ARBA" id="ARBA00022630"/>
    </source>
</evidence>
<evidence type="ECO:0000313" key="13">
    <source>
        <dbReference type="Proteomes" id="UP000180166"/>
    </source>
</evidence>
<dbReference type="CDD" id="cd00207">
    <property type="entry name" value="fer2"/>
    <property type="match status" value="1"/>
</dbReference>
<dbReference type="InterPro" id="IPR017927">
    <property type="entry name" value="FAD-bd_FR_type"/>
</dbReference>
<evidence type="ECO:0000256" key="5">
    <source>
        <dbReference type="ARBA" id="ARBA00023002"/>
    </source>
</evidence>
<dbReference type="EC" id="1.14.13.82" evidence="10"/>
<dbReference type="PROSITE" id="PS00197">
    <property type="entry name" value="2FE2S_FER_1"/>
    <property type="match status" value="1"/>
</dbReference>
<dbReference type="GO" id="GO:0046872">
    <property type="term" value="F:metal ion binding"/>
    <property type="evidence" value="ECO:0007669"/>
    <property type="project" value="UniProtKB-KW"/>
</dbReference>
<dbReference type="EMBL" id="BBYQ01000007">
    <property type="protein sequence ID" value="GAP26578.1"/>
    <property type="molecule type" value="Genomic_DNA"/>
</dbReference>
<evidence type="ECO:0000313" key="12">
    <source>
        <dbReference type="Proteomes" id="UP000037179"/>
    </source>
</evidence>
<reference evidence="12" key="1">
    <citation type="submission" date="2015-07" db="EMBL/GenBank/DDBJ databases">
        <title>Nocardia seriolae U-1 whole genome shotgun sequence.</title>
        <authorList>
            <person name="Imajoh M."/>
            <person name="Fukumoto Y."/>
            <person name="Sukeda M."/>
            <person name="Yamane J."/>
            <person name="Yamasaki K."/>
            <person name="Shimizu M."/>
            <person name="Ohnishi K."/>
            <person name="Oshima S."/>
        </authorList>
    </citation>
    <scope>NUCLEOTIDE SEQUENCE [LARGE SCALE GENOMIC DNA]</scope>
    <source>
        <strain evidence="12">U-1</strain>
    </source>
</reference>
<dbReference type="PANTHER" id="PTHR47354:SF1">
    <property type="entry name" value="CARNITINE MONOOXYGENASE REDUCTASE SUBUNIT"/>
    <property type="match status" value="1"/>
</dbReference>
<evidence type="ECO:0000259" key="8">
    <source>
        <dbReference type="PROSITE" id="PS51085"/>
    </source>
</evidence>
<keyword evidence="12" id="KW-1185">Reference proteome</keyword>
<organism evidence="10 13">
    <name type="scientific">Nocardia seriolae</name>
    <dbReference type="NCBI Taxonomy" id="37332"/>
    <lineage>
        <taxon>Bacteria</taxon>
        <taxon>Bacillati</taxon>
        <taxon>Actinomycetota</taxon>
        <taxon>Actinomycetes</taxon>
        <taxon>Mycobacteriales</taxon>
        <taxon>Nocardiaceae</taxon>
        <taxon>Nocardia</taxon>
    </lineage>
</organism>
<keyword evidence="3" id="KW-0001">2Fe-2S</keyword>
<evidence type="ECO:0000313" key="11">
    <source>
        <dbReference type="EMBL" id="GAP26578.1"/>
    </source>
</evidence>
<dbReference type="RefSeq" id="WP_036546490.1">
    <property type="nucleotide sequence ID" value="NZ_AP028459.1"/>
</dbReference>
<dbReference type="SUPFAM" id="SSF52343">
    <property type="entry name" value="Ferredoxin reductase-like, C-terminal NADP-linked domain"/>
    <property type="match status" value="1"/>
</dbReference>
<evidence type="ECO:0000256" key="3">
    <source>
        <dbReference type="ARBA" id="ARBA00022714"/>
    </source>
</evidence>
<keyword evidence="7" id="KW-0411">Iron-sulfur</keyword>
<reference evidence="11 12" key="2">
    <citation type="journal article" date="2016" name="Genome Announc.">
        <title>Draft Genome Sequence of Erythromycin- and Oxytetracycline-Sensitive Nocardia seriolae Strain U-1 (NBRC 110359).</title>
        <authorList>
            <person name="Imajoh M."/>
            <person name="Sukeda M."/>
            <person name="Shimizu M."/>
            <person name="Yamane J."/>
            <person name="Ohnishi K."/>
            <person name="Oshima S."/>
        </authorList>
    </citation>
    <scope>NUCLEOTIDE SEQUENCE [LARGE SCALE GENOMIC DNA]</scope>
    <source>
        <strain evidence="11 12">U-1</strain>
    </source>
</reference>
<dbReference type="InterPro" id="IPR006058">
    <property type="entry name" value="2Fe2S_fd_BS"/>
</dbReference>
<evidence type="ECO:0000259" key="9">
    <source>
        <dbReference type="PROSITE" id="PS51384"/>
    </source>
</evidence>
<keyword evidence="10" id="KW-0503">Monooxygenase</keyword>
<dbReference type="AlphaFoldDB" id="A0ABC8B024"/>
<comment type="cofactor">
    <cofactor evidence="1">
        <name>FAD</name>
        <dbReference type="ChEBI" id="CHEBI:57692"/>
    </cofactor>
</comment>
<gene>
    <name evidence="10" type="ORF">NS506_05311</name>
    <name evidence="11" type="ORF">NSK11_contig00007-0062</name>
</gene>
<dbReference type="KEGG" id="nsr:NS506_05311"/>
<dbReference type="Gene3D" id="2.40.30.10">
    <property type="entry name" value="Translation factors"/>
    <property type="match status" value="1"/>
</dbReference>
<name>A0ABC8B024_9NOCA</name>
<dbReference type="InterPro" id="IPR012675">
    <property type="entry name" value="Beta-grasp_dom_sf"/>
</dbReference>
<dbReference type="SUPFAM" id="SSF63380">
    <property type="entry name" value="Riboflavin synthase domain-like"/>
    <property type="match status" value="1"/>
</dbReference>
<accession>A0ABC8B024</accession>
<evidence type="ECO:0000256" key="7">
    <source>
        <dbReference type="ARBA" id="ARBA00023014"/>
    </source>
</evidence>
<protein>
    <submittedName>
        <fullName evidence="11">Phthalate 4,5-dioxygenase</fullName>
    </submittedName>
    <submittedName>
        <fullName evidence="10">Vanillate monooxygenase</fullName>
        <ecNumber evidence="10">1.14.13.82</ecNumber>
    </submittedName>
</protein>
<evidence type="ECO:0000256" key="1">
    <source>
        <dbReference type="ARBA" id="ARBA00001974"/>
    </source>
</evidence>
<dbReference type="GO" id="GO:0051537">
    <property type="term" value="F:2 iron, 2 sulfur cluster binding"/>
    <property type="evidence" value="ECO:0007669"/>
    <property type="project" value="UniProtKB-KW"/>
</dbReference>
<proteinExistence type="predicted"/>
<dbReference type="PROSITE" id="PS51384">
    <property type="entry name" value="FAD_FR"/>
    <property type="match status" value="1"/>
</dbReference>
<dbReference type="Proteomes" id="UP000180166">
    <property type="component" value="Chromosome"/>
</dbReference>
<evidence type="ECO:0000256" key="4">
    <source>
        <dbReference type="ARBA" id="ARBA00022723"/>
    </source>
</evidence>
<dbReference type="Proteomes" id="UP000037179">
    <property type="component" value="Unassembled WGS sequence"/>
</dbReference>
<reference evidence="10 13" key="3">
    <citation type="submission" date="2016-10" db="EMBL/GenBank/DDBJ databases">
        <title>Genome sequence of Nocardia seriolae strain EM150506, isolated from Anguila japonica.</title>
        <authorList>
            <person name="Han H.-J."/>
        </authorList>
    </citation>
    <scope>NUCLEOTIDE SEQUENCE [LARGE SCALE GENOMIC DNA]</scope>
    <source>
        <strain evidence="10 13">EM150506</strain>
    </source>
</reference>